<feature type="compositionally biased region" description="Basic and acidic residues" evidence="1">
    <location>
        <begin position="1"/>
        <end position="19"/>
    </location>
</feature>
<evidence type="ECO:0000256" key="1">
    <source>
        <dbReference type="SAM" id="MobiDB-lite"/>
    </source>
</evidence>
<keyword evidence="3" id="KW-1185">Reference proteome</keyword>
<feature type="region of interest" description="Disordered" evidence="1">
    <location>
        <begin position="1"/>
        <end position="22"/>
    </location>
</feature>
<name>A0A2D2D401_METT3</name>
<reference evidence="3" key="1">
    <citation type="submission" date="2017-10" db="EMBL/GenBank/DDBJ databases">
        <title>Completed PacBio SMRT sequence of Methylosinus trichosporium OB3b reveals presence of a third large plasmid.</title>
        <authorList>
            <person name="Charles T.C."/>
            <person name="Lynch M.D.J."/>
            <person name="Heil J.R."/>
            <person name="Cheng J."/>
        </authorList>
    </citation>
    <scope>NUCLEOTIDE SEQUENCE [LARGE SCALE GENOMIC DNA]</scope>
    <source>
        <strain evidence="3">OB3b</strain>
    </source>
</reference>
<gene>
    <name evidence="2" type="ORF">CQW49_18870</name>
</gene>
<evidence type="ECO:0000313" key="3">
    <source>
        <dbReference type="Proteomes" id="UP000230709"/>
    </source>
</evidence>
<dbReference type="AlphaFoldDB" id="A0A2D2D401"/>
<dbReference type="KEGG" id="mtw:CQW49_18870"/>
<accession>A0A2D2D401</accession>
<dbReference type="Proteomes" id="UP000230709">
    <property type="component" value="Chromosome"/>
</dbReference>
<organism evidence="2 3">
    <name type="scientific">Methylosinus trichosporium (strain ATCC 35070 / NCIMB 11131 / UNIQEM 75 / OB3b)</name>
    <dbReference type="NCBI Taxonomy" id="595536"/>
    <lineage>
        <taxon>Bacteria</taxon>
        <taxon>Pseudomonadati</taxon>
        <taxon>Pseudomonadota</taxon>
        <taxon>Alphaproteobacteria</taxon>
        <taxon>Hyphomicrobiales</taxon>
        <taxon>Methylocystaceae</taxon>
        <taxon>Methylosinus</taxon>
    </lineage>
</organism>
<evidence type="ECO:0000313" key="2">
    <source>
        <dbReference type="EMBL" id="ATQ69717.1"/>
    </source>
</evidence>
<proteinExistence type="predicted"/>
<sequence>MEPDGLLDRRRTPRERRGVEGAAVRVNGRGASSQEFVSNGREAFSSRNGLKRRRCSRRSPGDCDEARARIALRLRVIALRGRARAARRERMKPPMASSRDHVQACVRSRDFAVA</sequence>
<protein>
    <submittedName>
        <fullName evidence="2">Uncharacterized protein</fullName>
    </submittedName>
</protein>
<dbReference type="EMBL" id="CP023737">
    <property type="protein sequence ID" value="ATQ69717.1"/>
    <property type="molecule type" value="Genomic_DNA"/>
</dbReference>